<feature type="domain" description="Citrate transporter-like" evidence="9">
    <location>
        <begin position="13"/>
        <end position="364"/>
    </location>
</feature>
<dbReference type="InterPro" id="IPR004680">
    <property type="entry name" value="Cit_transptr-like_dom"/>
</dbReference>
<feature type="transmembrane region" description="Helical" evidence="8">
    <location>
        <begin position="359"/>
        <end position="381"/>
    </location>
</feature>
<feature type="transmembrane region" description="Helical" evidence="8">
    <location>
        <begin position="240"/>
        <end position="258"/>
    </location>
</feature>
<feature type="transmembrane region" description="Helical" evidence="8">
    <location>
        <begin position="89"/>
        <end position="122"/>
    </location>
</feature>
<accession>A0A1F4TJV3</accession>
<evidence type="ECO:0000256" key="2">
    <source>
        <dbReference type="ARBA" id="ARBA00009843"/>
    </source>
</evidence>
<evidence type="ECO:0000259" key="9">
    <source>
        <dbReference type="Pfam" id="PF03600"/>
    </source>
</evidence>
<evidence type="ECO:0000256" key="8">
    <source>
        <dbReference type="SAM" id="Phobius"/>
    </source>
</evidence>
<dbReference type="InterPro" id="IPR051475">
    <property type="entry name" value="Diverse_Ion_Transporter"/>
</dbReference>
<evidence type="ECO:0000256" key="4">
    <source>
        <dbReference type="ARBA" id="ARBA00022475"/>
    </source>
</evidence>
<dbReference type="AlphaFoldDB" id="A0A1F4TJV3"/>
<protein>
    <recommendedName>
        <fullName evidence="9">Citrate transporter-like domain-containing protein</fullName>
    </recommendedName>
</protein>
<keyword evidence="6 8" id="KW-1133">Transmembrane helix</keyword>
<keyword evidence="4" id="KW-1003">Cell membrane</keyword>
<dbReference type="PANTHER" id="PTHR43568">
    <property type="entry name" value="P PROTEIN"/>
    <property type="match status" value="1"/>
</dbReference>
<keyword evidence="7 8" id="KW-0472">Membrane</keyword>
<dbReference type="GO" id="GO:0015105">
    <property type="term" value="F:arsenite transmembrane transporter activity"/>
    <property type="evidence" value="ECO:0007669"/>
    <property type="project" value="InterPro"/>
</dbReference>
<dbReference type="GO" id="GO:0005886">
    <property type="term" value="C:plasma membrane"/>
    <property type="evidence" value="ECO:0007669"/>
    <property type="project" value="UniProtKB-SubCell"/>
</dbReference>
<dbReference type="PANTHER" id="PTHR43568:SF1">
    <property type="entry name" value="P PROTEIN"/>
    <property type="match status" value="1"/>
</dbReference>
<dbReference type="InterPro" id="IPR000802">
    <property type="entry name" value="Arsenical_pump_ArsB"/>
</dbReference>
<feature type="transmembrane region" description="Helical" evidence="8">
    <location>
        <begin position="177"/>
        <end position="196"/>
    </location>
</feature>
<sequence length="422" mass="45886">MKLITSFIFLLSYLFLIFSKQSKAFVAWLAVVFLLVLQILSPGEAFWAVNWNVIGLFVGTLLVAELFIYSQVPAYLANLLVAKSKNAGLAILAICVLASLISIFVENVATVLIVAPIALALAERLKISPIPALIGIAISSNLQGTATLIGDPPSMILAGFANLNFMDFFVYLGKPSIFFAVELGAIPSFVVLYLIFKKFKEKVVEEPKTAVISWVPTLLLILMIVGLASIAFWPIVIPNAAAIVALLYGLIGLLWFAFHHKQFEPSVAVVKNFDYETLLFLMAIFILVSSLTKVGLLNDLAGYLQSLSFGNPFIAYTLIVWLSVFFSAFIDNVPYVLAMLPVTSILAASLGISPSLLNFGLLIGACLGGNITPIGASANIVACGMLKKRGYHVGFWDFVKIGLPFTIASVLVSYVFLWIVWR</sequence>
<proteinExistence type="inferred from homology"/>
<evidence type="ECO:0000256" key="1">
    <source>
        <dbReference type="ARBA" id="ARBA00004651"/>
    </source>
</evidence>
<evidence type="ECO:0000313" key="10">
    <source>
        <dbReference type="EMBL" id="OGC33005.1"/>
    </source>
</evidence>
<evidence type="ECO:0000256" key="6">
    <source>
        <dbReference type="ARBA" id="ARBA00022989"/>
    </source>
</evidence>
<keyword evidence="5 8" id="KW-0812">Transmembrane</keyword>
<comment type="subcellular location">
    <subcellularLocation>
        <location evidence="1">Cell membrane</location>
        <topology evidence="1">Multi-pass membrane protein</topology>
    </subcellularLocation>
</comment>
<feature type="transmembrane region" description="Helical" evidence="8">
    <location>
        <begin position="211"/>
        <end position="233"/>
    </location>
</feature>
<dbReference type="PRINTS" id="PR00758">
    <property type="entry name" value="ARSENICPUMP"/>
</dbReference>
<dbReference type="EMBL" id="MEUI01000041">
    <property type="protein sequence ID" value="OGC33005.1"/>
    <property type="molecule type" value="Genomic_DNA"/>
</dbReference>
<feature type="transmembrane region" description="Helical" evidence="8">
    <location>
        <begin position="278"/>
        <end position="297"/>
    </location>
</feature>
<evidence type="ECO:0000256" key="5">
    <source>
        <dbReference type="ARBA" id="ARBA00022692"/>
    </source>
</evidence>
<evidence type="ECO:0000313" key="11">
    <source>
        <dbReference type="Proteomes" id="UP000177309"/>
    </source>
</evidence>
<gene>
    <name evidence="10" type="ORF">A2462_03715</name>
</gene>
<comment type="caution">
    <text evidence="10">The sequence shown here is derived from an EMBL/GenBank/DDBJ whole genome shotgun (WGS) entry which is preliminary data.</text>
</comment>
<feature type="transmembrane region" description="Helical" evidence="8">
    <location>
        <begin position="48"/>
        <end position="69"/>
    </location>
</feature>
<feature type="transmembrane region" description="Helical" evidence="8">
    <location>
        <begin position="335"/>
        <end position="352"/>
    </location>
</feature>
<comment type="similarity">
    <text evidence="2">Belongs to the CitM (TC 2.A.11) transporter family.</text>
</comment>
<evidence type="ECO:0000256" key="3">
    <source>
        <dbReference type="ARBA" id="ARBA00022448"/>
    </source>
</evidence>
<name>A0A1F4TJV3_UNCSA</name>
<feature type="transmembrane region" description="Helical" evidence="8">
    <location>
        <begin position="309"/>
        <end position="329"/>
    </location>
</feature>
<feature type="transmembrane region" description="Helical" evidence="8">
    <location>
        <begin position="401"/>
        <end position="421"/>
    </location>
</feature>
<reference evidence="10 11" key="1">
    <citation type="journal article" date="2016" name="Nat. Commun.">
        <title>Thousands of microbial genomes shed light on interconnected biogeochemical processes in an aquifer system.</title>
        <authorList>
            <person name="Anantharaman K."/>
            <person name="Brown C.T."/>
            <person name="Hug L.A."/>
            <person name="Sharon I."/>
            <person name="Castelle C.J."/>
            <person name="Probst A.J."/>
            <person name="Thomas B.C."/>
            <person name="Singh A."/>
            <person name="Wilkins M.J."/>
            <person name="Karaoz U."/>
            <person name="Brodie E.L."/>
            <person name="Williams K.H."/>
            <person name="Hubbard S.S."/>
            <person name="Banfield J.F."/>
        </authorList>
    </citation>
    <scope>NUCLEOTIDE SEQUENCE [LARGE SCALE GENOMIC DNA]</scope>
</reference>
<feature type="transmembrane region" description="Helical" evidence="8">
    <location>
        <begin position="24"/>
        <end position="41"/>
    </location>
</feature>
<keyword evidence="3" id="KW-0813">Transport</keyword>
<dbReference type="Pfam" id="PF03600">
    <property type="entry name" value="CitMHS"/>
    <property type="match status" value="1"/>
</dbReference>
<organism evidence="10 11">
    <name type="scientific">candidate division WOR-1 bacterium RIFOXYC2_FULL_41_25</name>
    <dbReference type="NCBI Taxonomy" id="1802586"/>
    <lineage>
        <taxon>Bacteria</taxon>
        <taxon>Bacillati</taxon>
        <taxon>Saganbacteria</taxon>
    </lineage>
</organism>
<dbReference type="Proteomes" id="UP000177309">
    <property type="component" value="Unassembled WGS sequence"/>
</dbReference>
<evidence type="ECO:0000256" key="7">
    <source>
        <dbReference type="ARBA" id="ARBA00023136"/>
    </source>
</evidence>